<reference evidence="2" key="1">
    <citation type="submission" date="2017-09" db="EMBL/GenBank/DDBJ databases">
        <title>Depth-based differentiation of microbial function through sediment-hosted aquifers and enrichment of novel symbionts in the deep terrestrial subsurface.</title>
        <authorList>
            <person name="Probst A.J."/>
            <person name="Ladd B."/>
            <person name="Jarett J.K."/>
            <person name="Geller-Mcgrath D.E."/>
            <person name="Sieber C.M.K."/>
            <person name="Emerson J.B."/>
            <person name="Anantharaman K."/>
            <person name="Thomas B.C."/>
            <person name="Malmstrom R."/>
            <person name="Stieglmeier M."/>
            <person name="Klingl A."/>
            <person name="Woyke T."/>
            <person name="Ryan C.M."/>
            <person name="Banfield J.F."/>
        </authorList>
    </citation>
    <scope>NUCLEOTIDE SEQUENCE [LARGE SCALE GENOMIC DNA]</scope>
</reference>
<dbReference type="Proteomes" id="UP000229371">
    <property type="component" value="Unassembled WGS sequence"/>
</dbReference>
<protein>
    <submittedName>
        <fullName evidence="1">Uncharacterized protein</fullName>
    </submittedName>
</protein>
<dbReference type="AlphaFoldDB" id="A0A2M7RP59"/>
<evidence type="ECO:0000313" key="2">
    <source>
        <dbReference type="Proteomes" id="UP000229371"/>
    </source>
</evidence>
<sequence length="101" mass="11206">MAFRTKRGQAKHDQKVADWAIRLKGRGKQVLADLPGYQKPEPVYGRVPDVMLKQGGKIKVVGEVETPSSIVDDQQQISSLKHGAKQLGADFRLKIAKKKRG</sequence>
<proteinExistence type="predicted"/>
<name>A0A2M7RP59_9BACT</name>
<organism evidence="1 2">
    <name type="scientific">bacterium (Candidatus Gribaldobacteria) CG_4_10_14_0_8_um_filter_33_9</name>
    <dbReference type="NCBI Taxonomy" id="2014266"/>
    <lineage>
        <taxon>Bacteria</taxon>
        <taxon>Candidatus Gribaldobacteria</taxon>
    </lineage>
</organism>
<evidence type="ECO:0000313" key="1">
    <source>
        <dbReference type="EMBL" id="PIZ01102.1"/>
    </source>
</evidence>
<comment type="caution">
    <text evidence="1">The sequence shown here is derived from an EMBL/GenBank/DDBJ whole genome shotgun (WGS) entry which is preliminary data.</text>
</comment>
<accession>A0A2M7RP59</accession>
<dbReference type="EMBL" id="PFMI01000019">
    <property type="protein sequence ID" value="PIZ01102.1"/>
    <property type="molecule type" value="Genomic_DNA"/>
</dbReference>
<gene>
    <name evidence="1" type="ORF">COY61_00690</name>
</gene>